<keyword evidence="2" id="KW-0802">TPR repeat</keyword>
<organism evidence="4 5">
    <name type="scientific">Eiseniibacteriota bacterium</name>
    <dbReference type="NCBI Taxonomy" id="2212470"/>
    <lineage>
        <taxon>Bacteria</taxon>
        <taxon>Candidatus Eiseniibacteriota</taxon>
    </lineage>
</organism>
<gene>
    <name evidence="4" type="ORF">E6K80_08120</name>
</gene>
<keyword evidence="3" id="KW-0812">Transmembrane</keyword>
<dbReference type="InterPro" id="IPR051263">
    <property type="entry name" value="C-type_cytochrome_biogenesis"/>
</dbReference>
<reference evidence="4 5" key="1">
    <citation type="journal article" date="2019" name="Nat. Microbiol.">
        <title>Mediterranean grassland soil C-N compound turnover is dependent on rainfall and depth, and is mediated by genomically divergent microorganisms.</title>
        <authorList>
            <person name="Diamond S."/>
            <person name="Andeer P.F."/>
            <person name="Li Z."/>
            <person name="Crits-Christoph A."/>
            <person name="Burstein D."/>
            <person name="Anantharaman K."/>
            <person name="Lane K.R."/>
            <person name="Thomas B.C."/>
            <person name="Pan C."/>
            <person name="Northen T.R."/>
            <person name="Banfield J.F."/>
        </authorList>
    </citation>
    <scope>NUCLEOTIDE SEQUENCE [LARGE SCALE GENOMIC DNA]</scope>
    <source>
        <strain evidence="4">WS_10</strain>
    </source>
</reference>
<dbReference type="PROSITE" id="PS50005">
    <property type="entry name" value="TPR"/>
    <property type="match status" value="2"/>
</dbReference>
<dbReference type="Pfam" id="PF13432">
    <property type="entry name" value="TPR_16"/>
    <property type="match status" value="2"/>
</dbReference>
<dbReference type="InterPro" id="IPR019734">
    <property type="entry name" value="TPR_rpt"/>
</dbReference>
<dbReference type="GO" id="GO:0017004">
    <property type="term" value="P:cytochrome complex assembly"/>
    <property type="evidence" value="ECO:0007669"/>
    <property type="project" value="UniProtKB-KW"/>
</dbReference>
<dbReference type="SUPFAM" id="SSF48452">
    <property type="entry name" value="TPR-like"/>
    <property type="match status" value="1"/>
</dbReference>
<dbReference type="Gene3D" id="1.25.40.10">
    <property type="entry name" value="Tetratricopeptide repeat domain"/>
    <property type="match status" value="1"/>
</dbReference>
<feature type="repeat" description="TPR" evidence="2">
    <location>
        <begin position="196"/>
        <end position="229"/>
    </location>
</feature>
<comment type="caution">
    <text evidence="4">The sequence shown here is derived from an EMBL/GenBank/DDBJ whole genome shotgun (WGS) entry which is preliminary data.</text>
</comment>
<feature type="transmembrane region" description="Helical" evidence="3">
    <location>
        <begin position="25"/>
        <end position="44"/>
    </location>
</feature>
<dbReference type="SMART" id="SM00028">
    <property type="entry name" value="TPR"/>
    <property type="match status" value="3"/>
</dbReference>
<accession>A0A538U3Y9</accession>
<sequence>MWVLVIPYLVVVAVAGDSNLGYARNWDLLAPTGFVFTVAGLYFLLERIQEPRVRSLALVIVVAVSLFHTAPWIALNASEARGVARFATLPLGGGRTESTLGCWDFRQGRYAEAEKWLNRSLRSNAANPRAYYWIGRVFVATGRIDQAATAFERARELRPDVVSFRLAWINTLVRLRLLAPALQEAMYLATSDPSQPRRWALLGLILLESGRSQNAVEAFQRARVLDPGEQSYERLIAMARRAGPDLGIMTRDLDALTGL</sequence>
<dbReference type="EMBL" id="VBPA01000193">
    <property type="protein sequence ID" value="TMQ70585.1"/>
    <property type="molecule type" value="Genomic_DNA"/>
</dbReference>
<dbReference type="AlphaFoldDB" id="A0A538U3Y9"/>
<feature type="transmembrane region" description="Helical" evidence="3">
    <location>
        <begin position="56"/>
        <end position="75"/>
    </location>
</feature>
<evidence type="ECO:0000313" key="4">
    <source>
        <dbReference type="EMBL" id="TMQ70585.1"/>
    </source>
</evidence>
<name>A0A538U3Y9_UNCEI</name>
<dbReference type="PANTHER" id="PTHR47870:SF1">
    <property type="entry name" value="CYTOCHROME C-TYPE BIOGENESIS PROTEIN CCMH"/>
    <property type="match status" value="1"/>
</dbReference>
<protein>
    <submittedName>
        <fullName evidence="4">Tetratricopeptide repeat protein</fullName>
    </submittedName>
</protein>
<feature type="repeat" description="TPR" evidence="2">
    <location>
        <begin position="128"/>
        <end position="161"/>
    </location>
</feature>
<dbReference type="PANTHER" id="PTHR47870">
    <property type="entry name" value="CYTOCHROME C-TYPE BIOGENESIS PROTEIN CCMH"/>
    <property type="match status" value="1"/>
</dbReference>
<dbReference type="InterPro" id="IPR011990">
    <property type="entry name" value="TPR-like_helical_dom_sf"/>
</dbReference>
<evidence type="ECO:0000256" key="2">
    <source>
        <dbReference type="PROSITE-ProRule" id="PRU00339"/>
    </source>
</evidence>
<evidence type="ECO:0000256" key="3">
    <source>
        <dbReference type="SAM" id="Phobius"/>
    </source>
</evidence>
<evidence type="ECO:0000256" key="1">
    <source>
        <dbReference type="ARBA" id="ARBA00022748"/>
    </source>
</evidence>
<dbReference type="Proteomes" id="UP000319836">
    <property type="component" value="Unassembled WGS sequence"/>
</dbReference>
<keyword evidence="1" id="KW-0201">Cytochrome c-type biogenesis</keyword>
<keyword evidence="3" id="KW-0472">Membrane</keyword>
<proteinExistence type="predicted"/>
<keyword evidence="3" id="KW-1133">Transmembrane helix</keyword>
<evidence type="ECO:0000313" key="5">
    <source>
        <dbReference type="Proteomes" id="UP000319836"/>
    </source>
</evidence>
<dbReference type="PROSITE" id="PS50293">
    <property type="entry name" value="TPR_REGION"/>
    <property type="match status" value="1"/>
</dbReference>